<dbReference type="HOGENOM" id="CLU_637916_0_0_1"/>
<keyword evidence="2" id="KW-0732">Signal</keyword>
<sequence length="430" mass="48722">MNLRRTTHSKTIFTLLAWLSFLAGVGLCTEQTVPLQKEAAPSILRRILELPKESNSAKEIKGVYEKNMLLSHSESISSNASTAEWDAYISHTEAGLHSSAINTSPECFESMHTIDKVRIDALVNEVLSSGEQLQGGPYYKDPVNQDSKRSISGNRSNYGMQIEMLMNKKSSLDSKNLIYQEKSIDLSNAHLSTRQTILMHIKESLRNTGVEETIKNYYKYKKNLSLPAGVYKEYDKIAEDVKDLTKALRNLQSLRMCSVSTIKEEILKAKIINSSTYVSRENYISVLSMLIEIQKMYCDLLNKDIEYVNCLSNKEGILHALRTKEAEESRKKEQIQELSALDAVIAAHAARIQYYEKYIERLVAIQSSFKDCQIRTREMLCAYIDLYIATCVYEAQANYVSMVEHKLSRTKAQFDMSHAIAALNSSLGLT</sequence>
<dbReference type="AlphaFoldDB" id="H8ZE63"/>
<evidence type="ECO:0000313" key="3">
    <source>
        <dbReference type="EMBL" id="EHY65438.1"/>
    </source>
</evidence>
<protein>
    <submittedName>
        <fullName evidence="3">Uncharacterized protein</fullName>
    </submittedName>
</protein>
<dbReference type="EMBL" id="JH604636">
    <property type="protein sequence ID" value="EHY65438.1"/>
    <property type="molecule type" value="Genomic_DNA"/>
</dbReference>
<proteinExistence type="predicted"/>
<feature type="signal peptide" evidence="2">
    <location>
        <begin position="1"/>
        <end position="28"/>
    </location>
</feature>
<accession>H8ZE63</accession>
<dbReference type="Proteomes" id="UP000005622">
    <property type="component" value="Unassembled WGS sequence"/>
</dbReference>
<feature type="chain" id="PRO_5003618456" evidence="2">
    <location>
        <begin position="29"/>
        <end position="430"/>
    </location>
</feature>
<gene>
    <name evidence="3" type="ORF">NERG_01884</name>
</gene>
<reference evidence="3" key="1">
    <citation type="submission" date="2011-03" db="EMBL/GenBank/DDBJ databases">
        <title>The Genome Sequence of Nematocida sp1 strain ERTm2.</title>
        <authorList>
            <consortium name="The Broad Institute Genome Sequencing Platform"/>
            <consortium name="The Broad Institute Genome Sequencing Center for Infectious Disease"/>
            <person name="Cuomo C."/>
            <person name="Troemel E."/>
            <person name="Young S.K."/>
            <person name="Zeng Q."/>
            <person name="Gargeya S."/>
            <person name="Fitzgerald M."/>
            <person name="Haas B."/>
            <person name="Abouelleil A."/>
            <person name="Alvarado L."/>
            <person name="Arachchi H.M."/>
            <person name="Berlin A."/>
            <person name="Brown A."/>
            <person name="Chapman S.B."/>
            <person name="Chen Z."/>
            <person name="Dunbar C."/>
            <person name="Freedman E."/>
            <person name="Gearin G."/>
            <person name="Gellesch M."/>
            <person name="Goldberg J."/>
            <person name="Griggs A."/>
            <person name="Gujja S."/>
            <person name="Heilman E.R."/>
            <person name="Heiman D."/>
            <person name="Howarth C."/>
            <person name="Larson L."/>
            <person name="Lui A."/>
            <person name="MacDonald P.J.P."/>
            <person name="Mehta T."/>
            <person name="Montmayeur A."/>
            <person name="Murphy C."/>
            <person name="Neiman D."/>
            <person name="Pearson M."/>
            <person name="Priest M."/>
            <person name="Roberts A."/>
            <person name="Saif S."/>
            <person name="Shea T."/>
            <person name="Shenoy N."/>
            <person name="Sisk P."/>
            <person name="Stolte C."/>
            <person name="Sykes S."/>
            <person name="White J."/>
            <person name="Yandava C."/>
            <person name="Wortman J."/>
            <person name="Nusbaum C."/>
            <person name="Birren B."/>
        </authorList>
    </citation>
    <scope>NUCLEOTIDE SEQUENCE</scope>
    <source>
        <strain evidence="3">ERTm2</strain>
    </source>
</reference>
<feature type="region of interest" description="Disordered" evidence="1">
    <location>
        <begin position="133"/>
        <end position="154"/>
    </location>
</feature>
<name>H8ZE63_NEMA1</name>
<evidence type="ECO:0000256" key="2">
    <source>
        <dbReference type="SAM" id="SignalP"/>
    </source>
</evidence>
<evidence type="ECO:0000256" key="1">
    <source>
        <dbReference type="SAM" id="MobiDB-lite"/>
    </source>
</evidence>
<organism evidence="3">
    <name type="scientific">Nematocida ausubeli (strain ATCC PRA-371 / ERTm2)</name>
    <name type="common">Nematode killer fungus</name>
    <dbReference type="NCBI Taxonomy" id="1913371"/>
    <lineage>
        <taxon>Eukaryota</taxon>
        <taxon>Fungi</taxon>
        <taxon>Fungi incertae sedis</taxon>
        <taxon>Microsporidia</taxon>
        <taxon>Nematocida</taxon>
    </lineage>
</organism>